<name>A0ABY2BPF4_9ACTN</name>
<dbReference type="Gene3D" id="3.40.50.1000">
    <property type="entry name" value="HAD superfamily/HAD-like"/>
    <property type="match status" value="1"/>
</dbReference>
<dbReference type="GO" id="GO:0016787">
    <property type="term" value="F:hydrolase activity"/>
    <property type="evidence" value="ECO:0007669"/>
    <property type="project" value="UniProtKB-KW"/>
</dbReference>
<dbReference type="InterPro" id="IPR023214">
    <property type="entry name" value="HAD_sf"/>
</dbReference>
<evidence type="ECO:0000256" key="5">
    <source>
        <dbReference type="SAM" id="Phobius"/>
    </source>
</evidence>
<keyword evidence="5" id="KW-0812">Transmembrane</keyword>
<dbReference type="SUPFAM" id="SSF56784">
    <property type="entry name" value="HAD-like"/>
    <property type="match status" value="1"/>
</dbReference>
<feature type="transmembrane region" description="Helical" evidence="5">
    <location>
        <begin position="110"/>
        <end position="132"/>
    </location>
</feature>
<dbReference type="InterPro" id="IPR036412">
    <property type="entry name" value="HAD-like_sf"/>
</dbReference>
<feature type="transmembrane region" description="Helical" evidence="5">
    <location>
        <begin position="28"/>
        <end position="48"/>
    </location>
</feature>
<dbReference type="Pfam" id="PF00702">
    <property type="entry name" value="Hydrolase"/>
    <property type="match status" value="1"/>
</dbReference>
<evidence type="ECO:0000256" key="3">
    <source>
        <dbReference type="ARBA" id="ARBA00022842"/>
    </source>
</evidence>
<comment type="similarity">
    <text evidence="1">Belongs to the HAD-like hydrolase superfamily. CbbY/CbbZ/Gph/YieH family.</text>
</comment>
<accession>A0ABY2BPF4</accession>
<keyword evidence="6" id="KW-0378">Hydrolase</keyword>
<dbReference type="PANTHER" id="PTHR46193">
    <property type="entry name" value="6-PHOSPHOGLUCONATE PHOSPHATASE"/>
    <property type="match status" value="1"/>
</dbReference>
<keyword evidence="4" id="KW-0119">Carbohydrate metabolism</keyword>
<evidence type="ECO:0000256" key="4">
    <source>
        <dbReference type="ARBA" id="ARBA00023277"/>
    </source>
</evidence>
<keyword evidence="7" id="KW-1185">Reference proteome</keyword>
<dbReference type="Proteomes" id="UP000295818">
    <property type="component" value="Unassembled WGS sequence"/>
</dbReference>
<evidence type="ECO:0000256" key="2">
    <source>
        <dbReference type="ARBA" id="ARBA00022723"/>
    </source>
</evidence>
<feature type="transmembrane region" description="Helical" evidence="5">
    <location>
        <begin position="213"/>
        <end position="228"/>
    </location>
</feature>
<feature type="transmembrane region" description="Helical" evidence="5">
    <location>
        <begin position="233"/>
        <end position="255"/>
    </location>
</feature>
<evidence type="ECO:0000313" key="7">
    <source>
        <dbReference type="Proteomes" id="UP000295818"/>
    </source>
</evidence>
<gene>
    <name evidence="6" type="ORF">EV644_104606</name>
</gene>
<keyword evidence="5" id="KW-1133">Transmembrane helix</keyword>
<organism evidence="6 7">
    <name type="scientific">Kribbella orskensis</name>
    <dbReference type="NCBI Taxonomy" id="2512216"/>
    <lineage>
        <taxon>Bacteria</taxon>
        <taxon>Bacillati</taxon>
        <taxon>Actinomycetota</taxon>
        <taxon>Actinomycetes</taxon>
        <taxon>Propionibacteriales</taxon>
        <taxon>Kribbellaceae</taxon>
        <taxon>Kribbella</taxon>
    </lineage>
</organism>
<dbReference type="RefSeq" id="WP_132188901.1">
    <property type="nucleotide sequence ID" value="NZ_SLWM01000004.1"/>
</dbReference>
<keyword evidence="5" id="KW-0472">Membrane</keyword>
<feature type="transmembrane region" description="Helical" evidence="5">
    <location>
        <begin position="139"/>
        <end position="157"/>
    </location>
</feature>
<evidence type="ECO:0000256" key="1">
    <source>
        <dbReference type="ARBA" id="ARBA00006171"/>
    </source>
</evidence>
<protein>
    <submittedName>
        <fullName evidence="6">HAD superfamily hydrolase (TIGR01509 family)</fullName>
    </submittedName>
</protein>
<feature type="transmembrane region" description="Helical" evidence="5">
    <location>
        <begin position="54"/>
        <end position="74"/>
    </location>
</feature>
<dbReference type="PANTHER" id="PTHR46193:SF18">
    <property type="entry name" value="HEXITOL PHOSPHATASE B"/>
    <property type="match status" value="1"/>
</dbReference>
<sequence length="456" mass="47231">MKNSPTPGPVTLRPSPTARRTALVTETLAYLGGVVVLVGVGLIAARYWRDLHETTRLAIAGVAAAALLCAALAVPTDKPAGRRMRIVIWLLSTATASLFLGLLGGEVLGWRAIDTTLLIGVGTALYSAALWLWSGRAAALQLAFLTATLVSAGAIGAHLDEPYWPGLAVWFAALEWLLLGHSEIVPSRRPTQVAASIGLFVGIGLTMPQDIGILLGLATITGLLIYAVQIWDLLLILIGIAGALQILPIAVTQWFPGRLAAPIALLIGGAALVGAAIAIARRSDARRSHAGPGEGPTIDAGRYDAVVFDLDAVVTEDGRHTFPETLALIDRLAAAGLTYAVTSASSTADEVLTAAGLQDLFDVRVDGRVAKELGLPEKPDPAMPLVAAHRLGVTPLRTAVVDTGPAGVEAGRNGGFGLVIGVERSGHAAELIAHGADLVVPDLAEVAVTPDREPAR</sequence>
<proteinExistence type="inferred from homology"/>
<evidence type="ECO:0000313" key="6">
    <source>
        <dbReference type="EMBL" id="TCO26102.1"/>
    </source>
</evidence>
<feature type="transmembrane region" description="Helical" evidence="5">
    <location>
        <begin position="261"/>
        <end position="280"/>
    </location>
</feature>
<comment type="caution">
    <text evidence="6">The sequence shown here is derived from an EMBL/GenBank/DDBJ whole genome shotgun (WGS) entry which is preliminary data.</text>
</comment>
<dbReference type="EMBL" id="SLWM01000004">
    <property type="protein sequence ID" value="TCO26102.1"/>
    <property type="molecule type" value="Genomic_DNA"/>
</dbReference>
<reference evidence="6 7" key="1">
    <citation type="journal article" date="2015" name="Stand. Genomic Sci.">
        <title>Genomic Encyclopedia of Bacterial and Archaeal Type Strains, Phase III: the genomes of soil and plant-associated and newly described type strains.</title>
        <authorList>
            <person name="Whitman W.B."/>
            <person name="Woyke T."/>
            <person name="Klenk H.P."/>
            <person name="Zhou Y."/>
            <person name="Lilburn T.G."/>
            <person name="Beck B.J."/>
            <person name="De Vos P."/>
            <person name="Vandamme P."/>
            <person name="Eisen J.A."/>
            <person name="Garrity G."/>
            <person name="Hugenholtz P."/>
            <person name="Kyrpides N.C."/>
        </authorList>
    </citation>
    <scope>NUCLEOTIDE SEQUENCE [LARGE SCALE GENOMIC DNA]</scope>
    <source>
        <strain evidence="6 7">VKM Ac-2538</strain>
    </source>
</reference>
<keyword evidence="3" id="KW-0460">Magnesium</keyword>
<dbReference type="InterPro" id="IPR051600">
    <property type="entry name" value="Beta-PGM-like"/>
</dbReference>
<keyword evidence="2" id="KW-0479">Metal-binding</keyword>
<feature type="transmembrane region" description="Helical" evidence="5">
    <location>
        <begin position="86"/>
        <end position="104"/>
    </location>
</feature>